<dbReference type="InterPro" id="IPR050113">
    <property type="entry name" value="Ub_conjugating_enzyme"/>
</dbReference>
<organism evidence="3 4">
    <name type="scientific">Carpediemonas membranifera</name>
    <dbReference type="NCBI Taxonomy" id="201153"/>
    <lineage>
        <taxon>Eukaryota</taxon>
        <taxon>Metamonada</taxon>
        <taxon>Carpediemonas-like organisms</taxon>
        <taxon>Carpediemonas</taxon>
    </lineage>
</organism>
<feature type="compositionally biased region" description="Basic and acidic residues" evidence="1">
    <location>
        <begin position="157"/>
        <end position="167"/>
    </location>
</feature>
<dbReference type="Pfam" id="PF00179">
    <property type="entry name" value="UQ_con"/>
    <property type="match status" value="1"/>
</dbReference>
<dbReference type="Proteomes" id="UP000717585">
    <property type="component" value="Unassembled WGS sequence"/>
</dbReference>
<feature type="domain" description="UBC core" evidence="2">
    <location>
        <begin position="5"/>
        <end position="154"/>
    </location>
</feature>
<evidence type="ECO:0000259" key="2">
    <source>
        <dbReference type="PROSITE" id="PS50127"/>
    </source>
</evidence>
<keyword evidence="4" id="KW-1185">Reference proteome</keyword>
<dbReference type="EMBL" id="JAHDYR010000066">
    <property type="protein sequence ID" value="KAG9390269.1"/>
    <property type="molecule type" value="Genomic_DNA"/>
</dbReference>
<accession>A0A8J6B0F7</accession>
<dbReference type="CDD" id="cd23814">
    <property type="entry name" value="UEV_AKTIP"/>
    <property type="match status" value="1"/>
</dbReference>
<dbReference type="InterPro" id="IPR016135">
    <property type="entry name" value="UBQ-conjugating_enzyme/RWD"/>
</dbReference>
<dbReference type="SMART" id="SM00212">
    <property type="entry name" value="UBCc"/>
    <property type="match status" value="1"/>
</dbReference>
<name>A0A8J6B0F7_9EUKA</name>
<evidence type="ECO:0000313" key="3">
    <source>
        <dbReference type="EMBL" id="KAG9390269.1"/>
    </source>
</evidence>
<dbReference type="Gene3D" id="3.10.110.10">
    <property type="entry name" value="Ubiquitin Conjugating Enzyme"/>
    <property type="match status" value="1"/>
</dbReference>
<dbReference type="PROSITE" id="PS50127">
    <property type="entry name" value="UBC_2"/>
    <property type="match status" value="1"/>
</dbReference>
<protein>
    <submittedName>
        <fullName evidence="3">Ubiquitin-conjugating enzyme</fullName>
    </submittedName>
</protein>
<dbReference type="InterPro" id="IPR000608">
    <property type="entry name" value="UBC"/>
</dbReference>
<dbReference type="OrthoDB" id="5596422at2759"/>
<feature type="region of interest" description="Disordered" evidence="1">
    <location>
        <begin position="145"/>
        <end position="167"/>
    </location>
</feature>
<evidence type="ECO:0000256" key="1">
    <source>
        <dbReference type="SAM" id="MobiDB-lite"/>
    </source>
</evidence>
<dbReference type="AlphaFoldDB" id="A0A8J6B0F7"/>
<dbReference type="PANTHER" id="PTHR24067">
    <property type="entry name" value="UBIQUITIN-CONJUGATING ENZYME E2"/>
    <property type="match status" value="1"/>
</dbReference>
<evidence type="ECO:0000313" key="4">
    <source>
        <dbReference type="Proteomes" id="UP000717585"/>
    </source>
</evidence>
<comment type="caution">
    <text evidence="3">The sequence shown here is derived from an EMBL/GenBank/DDBJ whole genome shotgun (WGS) entry which is preliminary data.</text>
</comment>
<dbReference type="SUPFAM" id="SSF54495">
    <property type="entry name" value="UBC-like"/>
    <property type="match status" value="1"/>
</dbReference>
<gene>
    <name evidence="3" type="ORF">J8273_8309</name>
</gene>
<proteinExistence type="predicted"/>
<reference evidence="3" key="1">
    <citation type="submission" date="2021-05" db="EMBL/GenBank/DDBJ databases">
        <title>A free-living protist that lacks canonical eukaryotic 1 DNA replication and segregation systems.</title>
        <authorList>
            <person name="Salas-Leiva D.E."/>
            <person name="Tromer E.C."/>
            <person name="Curtis B.A."/>
            <person name="Jerlstrom-Hultqvist J."/>
            <person name="Kolisko M."/>
            <person name="Yi Z."/>
            <person name="Salas-Leiva J.S."/>
            <person name="Gallot-Lavallee L."/>
            <person name="Kops G.J.P.L."/>
            <person name="Archibald J.M."/>
            <person name="Simpson A.G.B."/>
            <person name="Roger A.J."/>
        </authorList>
    </citation>
    <scope>NUCLEOTIDE SEQUENCE</scope>
    <source>
        <strain evidence="3">BICM</strain>
    </source>
</reference>
<sequence>MKPISLLYELERQLKILPHSSPSGFVVVPDRNDVLRWFGVIFVRSGLYTGGIFHFTIEYPDAFPSELPQFRFLTPLYHPFVAPGDGSVDISGAFDTNDVKITDALEYIKVLFCLTDEIQAGDVRILNPVAFKQLQQAKSQFEEEANQCAATASKSPNHPESELKFSRPNKEHRALHDFILTKEWTARDFDWGKYFTAS</sequence>